<gene>
    <name evidence="9" type="ORF">UU24_C0030G0006</name>
</gene>
<dbReference type="AlphaFoldDB" id="A0A0G0TUZ0"/>
<dbReference type="PANTHER" id="PTHR33778:SF1">
    <property type="entry name" value="MAGNESIUM TRANSPORTER YHID-RELATED"/>
    <property type="match status" value="1"/>
</dbReference>
<organism evidence="9 10">
    <name type="scientific">Candidatus Nomurabacteria bacterium GW2011_GWA2_40_9</name>
    <dbReference type="NCBI Taxonomy" id="1618734"/>
    <lineage>
        <taxon>Bacteria</taxon>
        <taxon>Candidatus Nomuraibacteriota</taxon>
    </lineage>
</organism>
<evidence type="ECO:0000256" key="3">
    <source>
        <dbReference type="ARBA" id="ARBA00022475"/>
    </source>
</evidence>
<evidence type="ECO:0000256" key="4">
    <source>
        <dbReference type="ARBA" id="ARBA00022692"/>
    </source>
</evidence>
<sequence length="153" mass="16501">MNEFFIQNSDVIIKLVLAITLGMLIGLERFMVHKEAGMKTHALVALGSALFIIISETLYIKYGVNSGFDPSRIASQIIVGIGFLGAGSIILQGSRLSGLTTASGLWVTAGIGMACGFGLFSLAIITTFFVLLIFISLYIIEKPIRKIIDNKDN</sequence>
<dbReference type="PANTHER" id="PTHR33778">
    <property type="entry name" value="PROTEIN MGTC"/>
    <property type="match status" value="1"/>
</dbReference>
<comment type="similarity">
    <text evidence="2">Belongs to the MgtC/SapB family.</text>
</comment>
<keyword evidence="6 7" id="KW-0472">Membrane</keyword>
<dbReference type="Proteomes" id="UP000034749">
    <property type="component" value="Unassembled WGS sequence"/>
</dbReference>
<dbReference type="EMBL" id="LBZW01000030">
    <property type="protein sequence ID" value="KKR78621.1"/>
    <property type="molecule type" value="Genomic_DNA"/>
</dbReference>
<protein>
    <submittedName>
        <fullName evidence="9">MgtC/SapB transporter</fullName>
    </submittedName>
</protein>
<evidence type="ECO:0000256" key="2">
    <source>
        <dbReference type="ARBA" id="ARBA00009298"/>
    </source>
</evidence>
<dbReference type="InterPro" id="IPR003416">
    <property type="entry name" value="MgtC/SapB/SrpB/YhiD_fam"/>
</dbReference>
<comment type="subcellular location">
    <subcellularLocation>
        <location evidence="1">Cell membrane</location>
        <topology evidence="1">Multi-pass membrane protein</topology>
    </subcellularLocation>
</comment>
<accession>A0A0G0TUZ0</accession>
<evidence type="ECO:0000256" key="7">
    <source>
        <dbReference type="SAM" id="Phobius"/>
    </source>
</evidence>
<feature type="transmembrane region" description="Helical" evidence="7">
    <location>
        <begin position="120"/>
        <end position="140"/>
    </location>
</feature>
<feature type="domain" description="MgtC/SapB/SrpB/YhiD N-terminal" evidence="8">
    <location>
        <begin position="15"/>
        <end position="140"/>
    </location>
</feature>
<comment type="caution">
    <text evidence="9">The sequence shown here is derived from an EMBL/GenBank/DDBJ whole genome shotgun (WGS) entry which is preliminary data.</text>
</comment>
<dbReference type="PRINTS" id="PR01837">
    <property type="entry name" value="MGTCSAPBPROT"/>
</dbReference>
<dbReference type="InterPro" id="IPR049177">
    <property type="entry name" value="MgtC_SapB_SrpB_YhiD_N"/>
</dbReference>
<evidence type="ECO:0000313" key="10">
    <source>
        <dbReference type="Proteomes" id="UP000034749"/>
    </source>
</evidence>
<feature type="transmembrane region" description="Helical" evidence="7">
    <location>
        <begin position="12"/>
        <end position="30"/>
    </location>
</feature>
<feature type="transmembrane region" description="Helical" evidence="7">
    <location>
        <begin position="42"/>
        <end position="61"/>
    </location>
</feature>
<keyword evidence="3" id="KW-1003">Cell membrane</keyword>
<name>A0A0G0TUZ0_9BACT</name>
<evidence type="ECO:0000256" key="1">
    <source>
        <dbReference type="ARBA" id="ARBA00004651"/>
    </source>
</evidence>
<evidence type="ECO:0000313" key="9">
    <source>
        <dbReference type="EMBL" id="KKR78621.1"/>
    </source>
</evidence>
<evidence type="ECO:0000259" key="8">
    <source>
        <dbReference type="Pfam" id="PF02308"/>
    </source>
</evidence>
<reference evidence="9 10" key="1">
    <citation type="journal article" date="2015" name="Nature">
        <title>rRNA introns, odd ribosomes, and small enigmatic genomes across a large radiation of phyla.</title>
        <authorList>
            <person name="Brown C.T."/>
            <person name="Hug L.A."/>
            <person name="Thomas B.C."/>
            <person name="Sharon I."/>
            <person name="Castelle C.J."/>
            <person name="Singh A."/>
            <person name="Wilkins M.J."/>
            <person name="Williams K.H."/>
            <person name="Banfield J.F."/>
        </authorList>
    </citation>
    <scope>NUCLEOTIDE SEQUENCE [LARGE SCALE GENOMIC DNA]</scope>
</reference>
<evidence type="ECO:0000256" key="6">
    <source>
        <dbReference type="ARBA" id="ARBA00023136"/>
    </source>
</evidence>
<dbReference type="GO" id="GO:0005886">
    <property type="term" value="C:plasma membrane"/>
    <property type="evidence" value="ECO:0007669"/>
    <property type="project" value="UniProtKB-SubCell"/>
</dbReference>
<keyword evidence="4 7" id="KW-0812">Transmembrane</keyword>
<evidence type="ECO:0000256" key="5">
    <source>
        <dbReference type="ARBA" id="ARBA00022989"/>
    </source>
</evidence>
<feature type="transmembrane region" description="Helical" evidence="7">
    <location>
        <begin position="73"/>
        <end position="91"/>
    </location>
</feature>
<dbReference type="Pfam" id="PF02308">
    <property type="entry name" value="MgtC"/>
    <property type="match status" value="1"/>
</dbReference>
<keyword evidence="5 7" id="KW-1133">Transmembrane helix</keyword>
<proteinExistence type="inferred from homology"/>